<feature type="non-terminal residue" evidence="1">
    <location>
        <position position="72"/>
    </location>
</feature>
<sequence>DRSEIPSPEIARYHLHLKDVADEIPAVDPCAAILLLLGRDILRVHKVLEQRSGPHNTPFAQCLELGWVIIGE</sequence>
<protein>
    <submittedName>
        <fullName evidence="1">Uncharacterized protein</fullName>
    </submittedName>
</protein>
<feature type="non-terminal residue" evidence="1">
    <location>
        <position position="1"/>
    </location>
</feature>
<accession>A0ABD0R129</accession>
<organism evidence="1 2">
    <name type="scientific">Cirrhinus mrigala</name>
    <name type="common">Mrigala</name>
    <dbReference type="NCBI Taxonomy" id="683832"/>
    <lineage>
        <taxon>Eukaryota</taxon>
        <taxon>Metazoa</taxon>
        <taxon>Chordata</taxon>
        <taxon>Craniata</taxon>
        <taxon>Vertebrata</taxon>
        <taxon>Euteleostomi</taxon>
        <taxon>Actinopterygii</taxon>
        <taxon>Neopterygii</taxon>
        <taxon>Teleostei</taxon>
        <taxon>Ostariophysi</taxon>
        <taxon>Cypriniformes</taxon>
        <taxon>Cyprinidae</taxon>
        <taxon>Labeoninae</taxon>
        <taxon>Labeonini</taxon>
        <taxon>Cirrhinus</taxon>
    </lineage>
</organism>
<keyword evidence="2" id="KW-1185">Reference proteome</keyword>
<evidence type="ECO:0000313" key="2">
    <source>
        <dbReference type="Proteomes" id="UP001529510"/>
    </source>
</evidence>
<dbReference type="Proteomes" id="UP001529510">
    <property type="component" value="Unassembled WGS sequence"/>
</dbReference>
<comment type="caution">
    <text evidence="1">The sequence shown here is derived from an EMBL/GenBank/DDBJ whole genome shotgun (WGS) entry which is preliminary data.</text>
</comment>
<evidence type="ECO:0000313" key="1">
    <source>
        <dbReference type="EMBL" id="KAL0192214.1"/>
    </source>
</evidence>
<dbReference type="AlphaFoldDB" id="A0ABD0R129"/>
<dbReference type="PANTHER" id="PTHR47331">
    <property type="entry name" value="PHD-TYPE DOMAIN-CONTAINING PROTEIN"/>
    <property type="match status" value="1"/>
</dbReference>
<dbReference type="PANTHER" id="PTHR47331:SF7">
    <property type="match status" value="1"/>
</dbReference>
<proteinExistence type="predicted"/>
<gene>
    <name evidence="1" type="ORF">M9458_010510</name>
</gene>
<dbReference type="EMBL" id="JAMKFB020000005">
    <property type="protein sequence ID" value="KAL0192214.1"/>
    <property type="molecule type" value="Genomic_DNA"/>
</dbReference>
<name>A0ABD0R129_CIRMR</name>
<reference evidence="1 2" key="1">
    <citation type="submission" date="2024-05" db="EMBL/GenBank/DDBJ databases">
        <title>Genome sequencing and assembly of Indian major carp, Cirrhinus mrigala (Hamilton, 1822).</title>
        <authorList>
            <person name="Mohindra V."/>
            <person name="Chowdhury L.M."/>
            <person name="Lal K."/>
            <person name="Jena J.K."/>
        </authorList>
    </citation>
    <scope>NUCLEOTIDE SEQUENCE [LARGE SCALE GENOMIC DNA]</scope>
    <source>
        <strain evidence="1">CM1030</strain>
        <tissue evidence="1">Blood</tissue>
    </source>
</reference>